<reference evidence="2" key="1">
    <citation type="submission" date="2022-12" db="EMBL/GenBank/DDBJ databases">
        <title>Paraconexibacter alkalitolerans sp. nov. and Baekduia alba sp. nov., isolated from soil and emended description of the genera Paraconexibacter (Chun et al., 2020) and Baekduia (An et al., 2020).</title>
        <authorList>
            <person name="Vieira S."/>
            <person name="Huber K.J."/>
            <person name="Geppert A."/>
            <person name="Wolf J."/>
            <person name="Neumann-Schaal M."/>
            <person name="Muesken M."/>
            <person name="Overmann J."/>
        </authorList>
    </citation>
    <scope>NUCLEOTIDE SEQUENCE</scope>
    <source>
        <strain evidence="2">AEG42_29</strain>
    </source>
</reference>
<accession>A0AAU7AT42</accession>
<evidence type="ECO:0000256" key="1">
    <source>
        <dbReference type="SAM" id="SignalP"/>
    </source>
</evidence>
<dbReference type="KEGG" id="parq:DSM112329_01670"/>
<gene>
    <name evidence="2" type="ORF">DSM112329_01670</name>
</gene>
<protein>
    <submittedName>
        <fullName evidence="2">Uncharacterized protein</fullName>
    </submittedName>
</protein>
<dbReference type="AlphaFoldDB" id="A0AAU7AT42"/>
<sequence>MRRRFGVLTAVAAGIALSATSLGGSAALAQSDPSGLGDLPINPEWLVNTLSRATTTTSVKNNTSPESIANRDRAKAEWNAAQAAFKAKKGKQPDPRAKPEYSVVWSSKNNIADVHADVISKFVQASTVNPQGLADLLNPQFLPGLDGFQVIDQRKLNIDGTPNIEYGKVVNLVQLPLPWGIENEAHHMQYQWEDGDLIYAGSLFLGTTFVLDPADVPNLTLKNIIAPTEYPQGTIADAYEKNADGRFVLTLMGGPLANFGGSPGALATFKPDAKKGAVLESVVQAGNIGGVLTGNEGGIKEPCSVREGRPLGTCANPHGIEFRPDLGVGFTSDYAEPREIVLDPVKTIDKYAFRPTVRSWDITNSSKPKLQGVAHVPNGPLEPAQRAHEQYGMMEAAKTWPDAAKKYNGIDSKGVFTGSMCGGGVFFVPDMTKMKGDFSDQIHQVWNDGLSQILLTGQAGKFADEPGGCAGGAWHQVAPNNKLFFRAVQGRNAGGDNYFDQGQKKMIYDLDISPLTKSAQDGKITCDISRGIDTNGDGKKDLTGIQLFNKLAKGEKVADCPFLVDTLEVHDITSGGPHWAALDNHSFDQNGVPWRLSFSNYFVSRTGVDGDHRFYDVDVTPEGKLSYDDDFRDEKTGALGVNFNRRNWPGSPDVGFYKPHSMVWVCPPGICADSEPRAIRSAKATASSASTKSCKGARRFTVTSDTFPKATKIKKVTFTLAGKVLKAKKAKNGRFQSTVDLRGSKKTAVKLVLKFTTTKGKTITKTRTYHPCTAAKKAATTKKS</sequence>
<feature type="signal peptide" evidence="1">
    <location>
        <begin position="1"/>
        <end position="26"/>
    </location>
</feature>
<name>A0AAU7AT42_9ACTN</name>
<keyword evidence="1" id="KW-0732">Signal</keyword>
<dbReference type="EMBL" id="CP114014">
    <property type="protein sequence ID" value="XAY04832.1"/>
    <property type="molecule type" value="Genomic_DNA"/>
</dbReference>
<feature type="chain" id="PRO_5043795244" evidence="1">
    <location>
        <begin position="27"/>
        <end position="784"/>
    </location>
</feature>
<proteinExistence type="predicted"/>
<organism evidence="2">
    <name type="scientific">Paraconexibacter sp. AEG42_29</name>
    <dbReference type="NCBI Taxonomy" id="2997339"/>
    <lineage>
        <taxon>Bacteria</taxon>
        <taxon>Bacillati</taxon>
        <taxon>Actinomycetota</taxon>
        <taxon>Thermoleophilia</taxon>
        <taxon>Solirubrobacterales</taxon>
        <taxon>Paraconexibacteraceae</taxon>
        <taxon>Paraconexibacter</taxon>
    </lineage>
</organism>
<evidence type="ECO:0000313" key="2">
    <source>
        <dbReference type="EMBL" id="XAY04832.1"/>
    </source>
</evidence>
<dbReference type="RefSeq" id="WP_354701357.1">
    <property type="nucleotide sequence ID" value="NZ_CP114014.1"/>
</dbReference>